<dbReference type="EMBL" id="BSFP01000100">
    <property type="protein sequence ID" value="GLL07545.1"/>
    <property type="molecule type" value="Genomic_DNA"/>
</dbReference>
<keyword evidence="1" id="KW-0472">Membrane</keyword>
<evidence type="ECO:0000256" key="1">
    <source>
        <dbReference type="SAM" id="Phobius"/>
    </source>
</evidence>
<keyword evidence="1" id="KW-0812">Transmembrane</keyword>
<evidence type="ECO:0000313" key="2">
    <source>
        <dbReference type="EMBL" id="GLL07545.1"/>
    </source>
</evidence>
<keyword evidence="3" id="KW-1185">Reference proteome</keyword>
<evidence type="ECO:0008006" key="4">
    <source>
        <dbReference type="Google" id="ProtNLM"/>
    </source>
</evidence>
<reference evidence="2" key="2">
    <citation type="submission" date="2023-01" db="EMBL/GenBank/DDBJ databases">
        <authorList>
            <person name="Sun Q."/>
            <person name="Evtushenko L."/>
        </authorList>
    </citation>
    <scope>NUCLEOTIDE SEQUENCE</scope>
    <source>
        <strain evidence="2">VKM Ac-1321</strain>
    </source>
</reference>
<gene>
    <name evidence="2" type="ORF">GCM10017581_092990</name>
</gene>
<protein>
    <recommendedName>
        <fullName evidence="4">PH (Pleckstrin Homology) domain-containing protein</fullName>
    </recommendedName>
</protein>
<proteinExistence type="predicted"/>
<comment type="caution">
    <text evidence="2">The sequence shown here is derived from an EMBL/GenBank/DDBJ whole genome shotgun (WGS) entry which is preliminary data.</text>
</comment>
<name>A0A9W6KUQ3_9ACTN</name>
<dbReference type="Proteomes" id="UP001143480">
    <property type="component" value="Unassembled WGS sequence"/>
</dbReference>
<keyword evidence="1" id="KW-1133">Transmembrane helix</keyword>
<accession>A0A9W6KUQ3</accession>
<dbReference type="AlphaFoldDB" id="A0A9W6KUQ3"/>
<reference evidence="2" key="1">
    <citation type="journal article" date="2014" name="Int. J. Syst. Evol. Microbiol.">
        <title>Complete genome sequence of Corynebacterium casei LMG S-19264T (=DSM 44701T), isolated from a smear-ripened cheese.</title>
        <authorList>
            <consortium name="US DOE Joint Genome Institute (JGI-PGF)"/>
            <person name="Walter F."/>
            <person name="Albersmeier A."/>
            <person name="Kalinowski J."/>
            <person name="Ruckert C."/>
        </authorList>
    </citation>
    <scope>NUCLEOTIDE SEQUENCE</scope>
    <source>
        <strain evidence="2">VKM Ac-1321</strain>
    </source>
</reference>
<organism evidence="2 3">
    <name type="scientific">Dactylosporangium matsuzakiense</name>
    <dbReference type="NCBI Taxonomy" id="53360"/>
    <lineage>
        <taxon>Bacteria</taxon>
        <taxon>Bacillati</taxon>
        <taxon>Actinomycetota</taxon>
        <taxon>Actinomycetes</taxon>
        <taxon>Micromonosporales</taxon>
        <taxon>Micromonosporaceae</taxon>
        <taxon>Dactylosporangium</taxon>
    </lineage>
</organism>
<sequence length="217" mass="23985">MAGPSLVYLLLTRRVRHRPATFATVPGTAVSTAAFTAPMTQRYPGGVGVALMMAAGMLVPSERVPDTDRVRLDTLSGFVWVFAVLALILFGLGAANIWLMRYCAVLTADNLTVRTLFGRCAVPWSQLCPGQPPTPSRRAWTLPLRYRRSDGRTRTLGLPLAYLHVDRIFLATVVRHYAEHPEHRAHIGTRPELERLEAGSVAWRTTAGSYRPVPIAR</sequence>
<evidence type="ECO:0000313" key="3">
    <source>
        <dbReference type="Proteomes" id="UP001143480"/>
    </source>
</evidence>
<feature type="transmembrane region" description="Helical" evidence="1">
    <location>
        <begin position="72"/>
        <end position="99"/>
    </location>
</feature>